<dbReference type="EMBL" id="BGPR01036010">
    <property type="protein sequence ID" value="GBO11081.1"/>
    <property type="molecule type" value="Genomic_DNA"/>
</dbReference>
<evidence type="ECO:0000313" key="1">
    <source>
        <dbReference type="EMBL" id="GBO11081.1"/>
    </source>
</evidence>
<comment type="caution">
    <text evidence="1">The sequence shown here is derived from an EMBL/GenBank/DDBJ whole genome shotgun (WGS) entry which is preliminary data.</text>
</comment>
<gene>
    <name evidence="1" type="primary">CU57_1</name>
    <name evidence="1" type="ORF">AVEN_228594_1</name>
</gene>
<keyword evidence="2" id="KW-1185">Reference proteome</keyword>
<dbReference type="AlphaFoldDB" id="A0A4Y2UG71"/>
<organism evidence="1 2">
    <name type="scientific">Araneus ventricosus</name>
    <name type="common">Orbweaver spider</name>
    <name type="synonym">Epeira ventricosa</name>
    <dbReference type="NCBI Taxonomy" id="182803"/>
    <lineage>
        <taxon>Eukaryota</taxon>
        <taxon>Metazoa</taxon>
        <taxon>Ecdysozoa</taxon>
        <taxon>Arthropoda</taxon>
        <taxon>Chelicerata</taxon>
        <taxon>Arachnida</taxon>
        <taxon>Araneae</taxon>
        <taxon>Araneomorphae</taxon>
        <taxon>Entelegynae</taxon>
        <taxon>Araneoidea</taxon>
        <taxon>Araneidae</taxon>
        <taxon>Araneus</taxon>
    </lineage>
</organism>
<evidence type="ECO:0000313" key="2">
    <source>
        <dbReference type="Proteomes" id="UP000499080"/>
    </source>
</evidence>
<accession>A0A4Y2UG71</accession>
<protein>
    <submittedName>
        <fullName evidence="1">Adult-specific rigid cuticular protein 15.7</fullName>
    </submittedName>
</protein>
<feature type="non-terminal residue" evidence="1">
    <location>
        <position position="1"/>
    </location>
</feature>
<name>A0A4Y2UG71_ARAVE</name>
<dbReference type="Proteomes" id="UP000499080">
    <property type="component" value="Unassembled WGS sequence"/>
</dbReference>
<reference evidence="1 2" key="1">
    <citation type="journal article" date="2019" name="Sci. Rep.">
        <title>Orb-weaving spider Araneus ventricosus genome elucidates the spidroin gene catalogue.</title>
        <authorList>
            <person name="Kono N."/>
            <person name="Nakamura H."/>
            <person name="Ohtoshi R."/>
            <person name="Moran D.A.P."/>
            <person name="Shinohara A."/>
            <person name="Yoshida Y."/>
            <person name="Fujiwara M."/>
            <person name="Mori M."/>
            <person name="Tomita M."/>
            <person name="Arakawa K."/>
        </authorList>
    </citation>
    <scope>NUCLEOTIDE SEQUENCE [LARGE SCALE GENOMIC DNA]</scope>
</reference>
<sequence length="77" mass="9370">LWWSSWTRSCPRRPCSLWWSDRTWSCLSRPSSLWRSSGTWSRSWSWIWSWSRKSSHPLKPSLNHLEDFVDSLSSKRK</sequence>
<proteinExistence type="predicted"/>